<dbReference type="Pfam" id="PF00043">
    <property type="entry name" value="GST_C"/>
    <property type="match status" value="1"/>
</dbReference>
<dbReference type="STRING" id="1890364.A0A2P6N4W1"/>
<reference evidence="8 9" key="1">
    <citation type="journal article" date="2018" name="Genome Biol. Evol.">
        <title>Multiple Roots of Fruiting Body Formation in Amoebozoa.</title>
        <authorList>
            <person name="Hillmann F."/>
            <person name="Forbes G."/>
            <person name="Novohradska S."/>
            <person name="Ferling I."/>
            <person name="Riege K."/>
            <person name="Groth M."/>
            <person name="Westermann M."/>
            <person name="Marz M."/>
            <person name="Spaller T."/>
            <person name="Winckler T."/>
            <person name="Schaap P."/>
            <person name="Glockner G."/>
        </authorList>
    </citation>
    <scope>NUCLEOTIDE SEQUENCE [LARGE SCALE GENOMIC DNA]</scope>
    <source>
        <strain evidence="8 9">Jena</strain>
    </source>
</reference>
<keyword evidence="5" id="KW-0812">Transmembrane</keyword>
<sequence length="487" mass="55866">MPEEKKRYLNVEREERRKKRRAVDASHSIVVHHLKDSRSQRILWLLEELNLPYSIKHYERQANEMAPAELKEIHPLGKSPAISDGDQVVTESACIVDFLIDKYGGGKFIPKRNTPEYQRYNYWMHFSEASAVTHLVQLLVFDTIQKQSPYLIYPIVYGLFATVRRGYLYPEIKKVMDYVERELDKSTWLVGDNMTGADVMMSFPVEAARAIGRLPAEKYPNCDAFLKRIREREAYQKALQKGGEYAYAKAEEGGCVGCYEIEGGWKSDIKLVKVRDEAALYGLYSIVNALASYLFVYEKSMQNTEKMSHVRGSGLVSHHEQKADDMVNWTGVKRTIFRSIHWILIILTVFVLISLIVGSIVIFVASIVQDNFPNVGENFPSPSIEHYGYNFPNTDCSNTSWLEGNRPLRFKFFNTSANDRYRYQYCAWPKGITAWRAITSFISFIVSWILVGVLGARSVASDSAGIWQDPRRVLKFISFSIISHHGT</sequence>
<keyword evidence="3 8" id="KW-0808">Transferase</keyword>
<feature type="domain" description="GST C-terminal" evidence="7">
    <location>
        <begin position="126"/>
        <end position="250"/>
    </location>
</feature>
<evidence type="ECO:0000256" key="3">
    <source>
        <dbReference type="ARBA" id="ARBA00022679"/>
    </source>
</evidence>
<keyword evidence="5" id="KW-0472">Membrane</keyword>
<dbReference type="SUPFAM" id="SSF47616">
    <property type="entry name" value="GST C-terminal domain-like"/>
    <property type="match status" value="1"/>
</dbReference>
<dbReference type="GO" id="GO:0005737">
    <property type="term" value="C:cytoplasm"/>
    <property type="evidence" value="ECO:0007669"/>
    <property type="project" value="UniProtKB-ARBA"/>
</dbReference>
<dbReference type="Pfam" id="PF02798">
    <property type="entry name" value="GST_N"/>
    <property type="match status" value="1"/>
</dbReference>
<dbReference type="SUPFAM" id="SSF52833">
    <property type="entry name" value="Thioredoxin-like"/>
    <property type="match status" value="1"/>
</dbReference>
<comment type="caution">
    <text evidence="8">The sequence shown here is derived from an EMBL/GenBank/DDBJ whole genome shotgun (WGS) entry which is preliminary data.</text>
</comment>
<dbReference type="PANTHER" id="PTHR44051:SF9">
    <property type="entry name" value="GLUTATHIONE S-TRANSFERASE 1"/>
    <property type="match status" value="1"/>
</dbReference>
<feature type="transmembrane region" description="Helical" evidence="5">
    <location>
        <begin position="437"/>
        <end position="456"/>
    </location>
</feature>
<keyword evidence="9" id="KW-1185">Reference proteome</keyword>
<dbReference type="EMBL" id="MDYQ01000202">
    <property type="protein sequence ID" value="PRP78984.1"/>
    <property type="molecule type" value="Genomic_DNA"/>
</dbReference>
<evidence type="ECO:0000313" key="8">
    <source>
        <dbReference type="EMBL" id="PRP78984.1"/>
    </source>
</evidence>
<dbReference type="InterPro" id="IPR004045">
    <property type="entry name" value="Glutathione_S-Trfase_N"/>
</dbReference>
<dbReference type="SFLD" id="SFLDG01150">
    <property type="entry name" value="Main.1:_Beta-like"/>
    <property type="match status" value="1"/>
</dbReference>
<evidence type="ECO:0000259" key="6">
    <source>
        <dbReference type="PROSITE" id="PS50404"/>
    </source>
</evidence>
<dbReference type="InterPro" id="IPR036249">
    <property type="entry name" value="Thioredoxin-like_sf"/>
</dbReference>
<protein>
    <recommendedName>
        <fullName evidence="2">glutathione transferase</fullName>
        <ecNumber evidence="2">2.5.1.18</ecNumber>
    </recommendedName>
</protein>
<dbReference type="SFLD" id="SFLDS00019">
    <property type="entry name" value="Glutathione_Transferase_(cytos"/>
    <property type="match status" value="1"/>
</dbReference>
<evidence type="ECO:0000259" key="7">
    <source>
        <dbReference type="PROSITE" id="PS50405"/>
    </source>
</evidence>
<dbReference type="PANTHER" id="PTHR44051">
    <property type="entry name" value="GLUTATHIONE S-TRANSFERASE-RELATED"/>
    <property type="match status" value="1"/>
</dbReference>
<feature type="domain" description="GST N-terminal" evidence="6">
    <location>
        <begin position="26"/>
        <end position="107"/>
    </location>
</feature>
<feature type="transmembrane region" description="Helical" evidence="5">
    <location>
        <begin position="278"/>
        <end position="297"/>
    </location>
</feature>
<feature type="transmembrane region" description="Helical" evidence="5">
    <location>
        <begin position="342"/>
        <end position="368"/>
    </location>
</feature>
<dbReference type="Gene3D" id="1.20.1050.10">
    <property type="match status" value="1"/>
</dbReference>
<evidence type="ECO:0000256" key="2">
    <source>
        <dbReference type="ARBA" id="ARBA00012452"/>
    </source>
</evidence>
<dbReference type="FunFam" id="3.40.30.10:FF:000156">
    <property type="entry name" value="Glutathione S-transferase 1"/>
    <property type="match status" value="1"/>
</dbReference>
<dbReference type="GO" id="GO:0004364">
    <property type="term" value="F:glutathione transferase activity"/>
    <property type="evidence" value="ECO:0007669"/>
    <property type="project" value="UniProtKB-EC"/>
</dbReference>
<keyword evidence="5" id="KW-1133">Transmembrane helix</keyword>
<evidence type="ECO:0000256" key="5">
    <source>
        <dbReference type="SAM" id="Phobius"/>
    </source>
</evidence>
<dbReference type="InterPro" id="IPR036282">
    <property type="entry name" value="Glutathione-S-Trfase_C_sf"/>
</dbReference>
<proteinExistence type="inferred from homology"/>
<dbReference type="InterPro" id="IPR040079">
    <property type="entry name" value="Glutathione_S-Trfase"/>
</dbReference>
<dbReference type="InParanoid" id="A0A2P6N4W1"/>
<evidence type="ECO:0000256" key="4">
    <source>
        <dbReference type="ARBA" id="ARBA00047960"/>
    </source>
</evidence>
<comment type="similarity">
    <text evidence="1">Belongs to the GST superfamily.</text>
</comment>
<dbReference type="AlphaFoldDB" id="A0A2P6N4W1"/>
<dbReference type="OrthoDB" id="2098326at2759"/>
<dbReference type="InterPro" id="IPR004046">
    <property type="entry name" value="GST_C"/>
</dbReference>
<dbReference type="InterPro" id="IPR010987">
    <property type="entry name" value="Glutathione-S-Trfase_C-like"/>
</dbReference>
<dbReference type="Gene3D" id="3.40.30.10">
    <property type="entry name" value="Glutaredoxin"/>
    <property type="match status" value="1"/>
</dbReference>
<dbReference type="PROSITE" id="PS50405">
    <property type="entry name" value="GST_CTER"/>
    <property type="match status" value="1"/>
</dbReference>
<accession>A0A2P6N4W1</accession>
<gene>
    <name evidence="8" type="ORF">PROFUN_11449</name>
</gene>
<dbReference type="CDD" id="cd03189">
    <property type="entry name" value="GST_C_GTT1_like"/>
    <property type="match status" value="1"/>
</dbReference>
<evidence type="ECO:0000256" key="1">
    <source>
        <dbReference type="ARBA" id="ARBA00007409"/>
    </source>
</evidence>
<dbReference type="SFLD" id="SFLDG00358">
    <property type="entry name" value="Main_(cytGST)"/>
    <property type="match status" value="1"/>
</dbReference>
<dbReference type="PROSITE" id="PS50404">
    <property type="entry name" value="GST_NTER"/>
    <property type="match status" value="1"/>
</dbReference>
<evidence type="ECO:0000313" key="9">
    <source>
        <dbReference type="Proteomes" id="UP000241769"/>
    </source>
</evidence>
<dbReference type="CDD" id="cd03046">
    <property type="entry name" value="GST_N_GTT1_like"/>
    <property type="match status" value="1"/>
</dbReference>
<dbReference type="GO" id="GO:0004601">
    <property type="term" value="F:peroxidase activity"/>
    <property type="evidence" value="ECO:0007669"/>
    <property type="project" value="UniProtKB-ARBA"/>
</dbReference>
<name>A0A2P6N4W1_9EUKA</name>
<comment type="catalytic activity">
    <reaction evidence="4">
        <text>RX + glutathione = an S-substituted glutathione + a halide anion + H(+)</text>
        <dbReference type="Rhea" id="RHEA:16437"/>
        <dbReference type="ChEBI" id="CHEBI:15378"/>
        <dbReference type="ChEBI" id="CHEBI:16042"/>
        <dbReference type="ChEBI" id="CHEBI:17792"/>
        <dbReference type="ChEBI" id="CHEBI:57925"/>
        <dbReference type="ChEBI" id="CHEBI:90779"/>
        <dbReference type="EC" id="2.5.1.18"/>
    </reaction>
</comment>
<dbReference type="Proteomes" id="UP000241769">
    <property type="component" value="Unassembled WGS sequence"/>
</dbReference>
<dbReference type="EC" id="2.5.1.18" evidence="2"/>
<organism evidence="8 9">
    <name type="scientific">Planoprotostelium fungivorum</name>
    <dbReference type="NCBI Taxonomy" id="1890364"/>
    <lineage>
        <taxon>Eukaryota</taxon>
        <taxon>Amoebozoa</taxon>
        <taxon>Evosea</taxon>
        <taxon>Variosea</taxon>
        <taxon>Cavosteliida</taxon>
        <taxon>Cavosteliaceae</taxon>
        <taxon>Planoprotostelium</taxon>
    </lineage>
</organism>